<dbReference type="PANTHER" id="PTHR34406">
    <property type="entry name" value="PROTEIN YCEI"/>
    <property type="match status" value="1"/>
</dbReference>
<protein>
    <recommendedName>
        <fullName evidence="2">Lipid/polyisoprenoid-binding YceI-like domain-containing protein</fullName>
    </recommendedName>
</protein>
<name>A0ABQ4P661_9GAMM</name>
<dbReference type="Pfam" id="PF04264">
    <property type="entry name" value="YceI"/>
    <property type="match status" value="1"/>
</dbReference>
<reference evidence="3 4" key="1">
    <citation type="submission" date="2021-05" db="EMBL/GenBank/DDBJ databases">
        <title>Molecular characterization for Shewanella algae harboring chromosomal blaOXA-55-like strains isolated from clinical and environment sample.</title>
        <authorList>
            <person name="Ohama Y."/>
            <person name="Aoki K."/>
            <person name="Harada S."/>
            <person name="Moriya K."/>
            <person name="Ishii Y."/>
            <person name="Tateda K."/>
        </authorList>
    </citation>
    <scope>NUCLEOTIDE SEQUENCE [LARGE SCALE GENOMIC DNA]</scope>
    <source>
        <strain evidence="3 4">LMG 23746</strain>
    </source>
</reference>
<evidence type="ECO:0000256" key="1">
    <source>
        <dbReference type="SAM" id="SignalP"/>
    </source>
</evidence>
<dbReference type="PIRSF" id="PIRSF029811">
    <property type="entry name" value="UCP029811"/>
    <property type="match status" value="1"/>
</dbReference>
<dbReference type="Gene3D" id="2.40.128.110">
    <property type="entry name" value="Lipid/polyisoprenoid-binding, YceI-like"/>
    <property type="match status" value="1"/>
</dbReference>
<accession>A0ABQ4P661</accession>
<dbReference type="Proteomes" id="UP000761574">
    <property type="component" value="Unassembled WGS sequence"/>
</dbReference>
<dbReference type="SUPFAM" id="SSF101874">
    <property type="entry name" value="YceI-like"/>
    <property type="match status" value="1"/>
</dbReference>
<organism evidence="3 4">
    <name type="scientific">Shewanella algidipiscicola</name>
    <dbReference type="NCBI Taxonomy" id="614070"/>
    <lineage>
        <taxon>Bacteria</taxon>
        <taxon>Pseudomonadati</taxon>
        <taxon>Pseudomonadota</taxon>
        <taxon>Gammaproteobacteria</taxon>
        <taxon>Alteromonadales</taxon>
        <taxon>Shewanellaceae</taxon>
        <taxon>Shewanella</taxon>
    </lineage>
</organism>
<feature type="domain" description="Lipid/polyisoprenoid-binding YceI-like" evidence="2">
    <location>
        <begin position="21"/>
        <end position="190"/>
    </location>
</feature>
<feature type="signal peptide" evidence="1">
    <location>
        <begin position="1"/>
        <end position="19"/>
    </location>
</feature>
<feature type="chain" id="PRO_5047086533" description="Lipid/polyisoprenoid-binding YceI-like domain-containing protein" evidence="1">
    <location>
        <begin position="20"/>
        <end position="191"/>
    </location>
</feature>
<comment type="caution">
    <text evidence="3">The sequence shown here is derived from an EMBL/GenBank/DDBJ whole genome shotgun (WGS) entry which is preliminary data.</text>
</comment>
<evidence type="ECO:0000313" key="4">
    <source>
        <dbReference type="Proteomes" id="UP000761574"/>
    </source>
</evidence>
<dbReference type="RefSeq" id="WP_239473305.1">
    <property type="nucleotide sequence ID" value="NZ_BPFB01000004.1"/>
</dbReference>
<dbReference type="InterPro" id="IPR027016">
    <property type="entry name" value="UCP029811"/>
</dbReference>
<proteinExistence type="predicted"/>
<dbReference type="PANTHER" id="PTHR34406:SF1">
    <property type="entry name" value="PROTEIN YCEI"/>
    <property type="match status" value="1"/>
</dbReference>
<dbReference type="EMBL" id="BPFB01000004">
    <property type="protein sequence ID" value="GIU42961.1"/>
    <property type="molecule type" value="Genomic_DNA"/>
</dbReference>
<keyword evidence="1" id="KW-0732">Signal</keyword>
<dbReference type="SMART" id="SM00867">
    <property type="entry name" value="YceI"/>
    <property type="match status" value="1"/>
</dbReference>
<dbReference type="InterPro" id="IPR007372">
    <property type="entry name" value="Lipid/polyisoprenoid-bd_YceI"/>
</dbReference>
<gene>
    <name evidence="3" type="primary">yceI</name>
    <name evidence="3" type="ORF">TUM4630_05170</name>
</gene>
<sequence length="191" mass="20710">MKTVLLGIWAAVMSLSVFASNWQVNNQDSVVNFMSFKNGDIAEIHKFTQITGELAANGDFSLSIPLTSVWTNIDIRDERMKQVLFETAQFPTLSLTAAIDAQTVDKLAVGSMDTMAIPAKVMLHGQSKALDITVRVAKLNQNTLLVTSEMPLIINAADFDLAAGVEKLRELAGLSAISQAVPVSFVLTLNR</sequence>
<keyword evidence="4" id="KW-1185">Reference proteome</keyword>
<dbReference type="InterPro" id="IPR036761">
    <property type="entry name" value="TTHA0802/YceI-like_sf"/>
</dbReference>
<evidence type="ECO:0000259" key="2">
    <source>
        <dbReference type="SMART" id="SM00867"/>
    </source>
</evidence>
<evidence type="ECO:0000313" key="3">
    <source>
        <dbReference type="EMBL" id="GIU42961.1"/>
    </source>
</evidence>